<name>A0ABM4DKU7_HYDVU</name>
<proteinExistence type="predicted"/>
<gene>
    <name evidence="3" type="primary">LOC136091475</name>
</gene>
<dbReference type="SUPFAM" id="SSF48452">
    <property type="entry name" value="TPR-like"/>
    <property type="match status" value="2"/>
</dbReference>
<dbReference type="PANTHER" id="PTHR46082:SF11">
    <property type="entry name" value="AAA+ ATPASE DOMAIN-CONTAINING PROTEIN-RELATED"/>
    <property type="match status" value="1"/>
</dbReference>
<reference evidence="3" key="1">
    <citation type="submission" date="2025-08" db="UniProtKB">
        <authorList>
            <consortium name="RefSeq"/>
        </authorList>
    </citation>
    <scope>IDENTIFICATION</scope>
</reference>
<accession>A0ABM4DKU7</accession>
<dbReference type="GeneID" id="136091475"/>
<dbReference type="SMART" id="SM00005">
    <property type="entry name" value="DEATH"/>
    <property type="match status" value="1"/>
</dbReference>
<dbReference type="InterPro" id="IPR011990">
    <property type="entry name" value="TPR-like_helical_dom_sf"/>
</dbReference>
<feature type="domain" description="Death" evidence="1">
    <location>
        <begin position="22"/>
        <end position="104"/>
    </location>
</feature>
<dbReference type="CDD" id="cd01670">
    <property type="entry name" value="Death"/>
    <property type="match status" value="1"/>
</dbReference>
<evidence type="ECO:0000313" key="2">
    <source>
        <dbReference type="Proteomes" id="UP001652625"/>
    </source>
</evidence>
<dbReference type="RefSeq" id="XP_065675160.1">
    <property type="nucleotide sequence ID" value="XM_065819088.1"/>
</dbReference>
<dbReference type="PROSITE" id="PS50017">
    <property type="entry name" value="DEATH_DOMAIN"/>
    <property type="match status" value="1"/>
</dbReference>
<dbReference type="Pfam" id="PF00931">
    <property type="entry name" value="NB-ARC"/>
    <property type="match status" value="1"/>
</dbReference>
<dbReference type="InterPro" id="IPR011029">
    <property type="entry name" value="DEATH-like_dom_sf"/>
</dbReference>
<dbReference type="InterPro" id="IPR019734">
    <property type="entry name" value="TPR_rpt"/>
</dbReference>
<dbReference type="InterPro" id="IPR027417">
    <property type="entry name" value="P-loop_NTPase"/>
</dbReference>
<dbReference type="InterPro" id="IPR053137">
    <property type="entry name" value="NLR-like"/>
</dbReference>
<sequence length="869" mass="101528">MNEQNQEKSKNEFDDIKVEKIPENVFRLLAYKLTYDWKRVARLLLLTESDIDLLTADFSMLYEVTFQMLNMWRRRNPQKQWSGLKEILEQVGRNDLVAECELNLISTYSTFGVQIPSTRFYARTDELLEIHQAMIELSKSQKSFLVITGMTGIGKTQLVRKYIEVYRKHYDSFVWIDAAYGKINMSIINLCYKLGLNFKEAYDFCLPIDVVISKIHNYFKSSKTLYVYDNVDDASVKNFVKYLPNQPNSYTLVTSQWRCWSPEAIIIQIEPFSPQDAFLFLKKYISTEDDKILKEITEVKRYHPLALHQAITYINNTHVSPQEYLDLFKDNPVDILDEFIHTEQDAKSAVLSIRIILQKLKINHEKLSLQILKFLSYCDGKNITMTFVKQISFHLKQNDSAKIYHAINILKNFSLLGDCCDSNLNKDYLLMHDITQIACYHFQKNKQKYYNMVVSFIKQKLNMVKDHYDYGLDWYKHFLHIFLKNKAKVASDFNEHAEEIFCLLQNKGLFKDILAILEEIECFQTVTYGKNNSLVIDTKHLKAQCIYNMGEFEKAFPVYAELEKLQSKLFGKNHLSTLKVKHNKALCMDGMGDYVGAFKIYCAIEKQYMSLNTIGKKHPKTLETKHNKANCMINLGKFNEALQEYHELLKLKIEVLGENNPSTLDTKHNLALCMDCLGRHQDAYQMYSKLEEVKIKFLGNSHPSTLKTKHNKTNYFINTGQYDKAFQEYIEIKKLLVLVLGGNHPLTLETKHNLAFCLEKMGKYEEALHIYTEVEKLRSEILGNNHPKTLITQNSIQKVTSFMDMRHSSISDDIKSSIQKLADCHSQCIEEKHSIVYKSNSMRKLFGCYCLRRYTKTYSIHHSRNKIVV</sequence>
<dbReference type="Pfam" id="PF00531">
    <property type="entry name" value="Death"/>
    <property type="match status" value="1"/>
</dbReference>
<keyword evidence="2" id="KW-1185">Reference proteome</keyword>
<dbReference type="Gene3D" id="1.25.40.10">
    <property type="entry name" value="Tetratricopeptide repeat domain"/>
    <property type="match status" value="2"/>
</dbReference>
<dbReference type="SUPFAM" id="SSF52540">
    <property type="entry name" value="P-loop containing nucleoside triphosphate hydrolases"/>
    <property type="match status" value="1"/>
</dbReference>
<dbReference type="Gene3D" id="3.40.50.300">
    <property type="entry name" value="P-loop containing nucleotide triphosphate hydrolases"/>
    <property type="match status" value="1"/>
</dbReference>
<dbReference type="Proteomes" id="UP001652625">
    <property type="component" value="Chromosome 15"/>
</dbReference>
<protein>
    <submittedName>
        <fullName evidence="3">Uncharacterized protein LOC136091475</fullName>
    </submittedName>
</protein>
<dbReference type="InterPro" id="IPR002182">
    <property type="entry name" value="NB-ARC"/>
</dbReference>
<dbReference type="SUPFAM" id="SSF47986">
    <property type="entry name" value="DEATH domain"/>
    <property type="match status" value="1"/>
</dbReference>
<dbReference type="PANTHER" id="PTHR46082">
    <property type="entry name" value="ATP/GTP-BINDING PROTEIN-RELATED"/>
    <property type="match status" value="1"/>
</dbReference>
<dbReference type="InterPro" id="IPR000488">
    <property type="entry name" value="Death_dom"/>
</dbReference>
<organism evidence="2 3">
    <name type="scientific">Hydra vulgaris</name>
    <name type="common">Hydra</name>
    <name type="synonym">Hydra attenuata</name>
    <dbReference type="NCBI Taxonomy" id="6087"/>
    <lineage>
        <taxon>Eukaryota</taxon>
        <taxon>Metazoa</taxon>
        <taxon>Cnidaria</taxon>
        <taxon>Hydrozoa</taxon>
        <taxon>Hydroidolina</taxon>
        <taxon>Anthoathecata</taxon>
        <taxon>Aplanulata</taxon>
        <taxon>Hydridae</taxon>
        <taxon>Hydra</taxon>
    </lineage>
</organism>
<evidence type="ECO:0000259" key="1">
    <source>
        <dbReference type="PROSITE" id="PS50017"/>
    </source>
</evidence>
<evidence type="ECO:0000313" key="3">
    <source>
        <dbReference type="RefSeq" id="XP_065675160.1"/>
    </source>
</evidence>
<dbReference type="Gene3D" id="1.10.533.10">
    <property type="entry name" value="Death Domain, Fas"/>
    <property type="match status" value="1"/>
</dbReference>
<dbReference type="SMART" id="SM00028">
    <property type="entry name" value="TPR"/>
    <property type="match status" value="4"/>
</dbReference>
<dbReference type="Pfam" id="PF13424">
    <property type="entry name" value="TPR_12"/>
    <property type="match status" value="2"/>
</dbReference>